<feature type="transmembrane region" description="Helical" evidence="2">
    <location>
        <begin position="198"/>
        <end position="223"/>
    </location>
</feature>
<evidence type="ECO:0000256" key="1">
    <source>
        <dbReference type="SAM" id="MobiDB-lite"/>
    </source>
</evidence>
<evidence type="ECO:0000313" key="3">
    <source>
        <dbReference type="EMBL" id="KXW58558.1"/>
    </source>
</evidence>
<feature type="compositionally biased region" description="Pro residues" evidence="1">
    <location>
        <begin position="471"/>
        <end position="490"/>
    </location>
</feature>
<dbReference type="RefSeq" id="WP_062187830.1">
    <property type="nucleotide sequence ID" value="NZ_LRRD01000013.1"/>
</dbReference>
<name>A0A149VZE5_9PROT</name>
<feature type="transmembrane region" description="Helical" evidence="2">
    <location>
        <begin position="244"/>
        <end position="264"/>
    </location>
</feature>
<evidence type="ECO:0000313" key="4">
    <source>
        <dbReference type="Proteomes" id="UP000075653"/>
    </source>
</evidence>
<dbReference type="EMBL" id="LRRD01000013">
    <property type="protein sequence ID" value="KXW58558.1"/>
    <property type="molecule type" value="Genomic_DNA"/>
</dbReference>
<keyword evidence="4" id="KW-1185">Reference proteome</keyword>
<feature type="transmembrane region" description="Helical" evidence="2">
    <location>
        <begin position="106"/>
        <end position="121"/>
    </location>
</feature>
<dbReference type="STRING" id="1789004.FEMY_09570"/>
<organism evidence="3 4">
    <name type="scientific">Ferrovum myxofaciens</name>
    <dbReference type="NCBI Taxonomy" id="416213"/>
    <lineage>
        <taxon>Bacteria</taxon>
        <taxon>Pseudomonadati</taxon>
        <taxon>Pseudomonadota</taxon>
        <taxon>Betaproteobacteria</taxon>
        <taxon>Ferrovales</taxon>
        <taxon>Ferrovaceae</taxon>
        <taxon>Ferrovum</taxon>
    </lineage>
</organism>
<keyword evidence="2" id="KW-0472">Membrane</keyword>
<proteinExistence type="predicted"/>
<gene>
    <name evidence="3" type="ORF">FEMY_09570</name>
</gene>
<accession>A0A149VZE5</accession>
<feature type="transmembrane region" description="Helical" evidence="2">
    <location>
        <begin position="155"/>
        <end position="178"/>
    </location>
</feature>
<evidence type="ECO:0000256" key="2">
    <source>
        <dbReference type="SAM" id="Phobius"/>
    </source>
</evidence>
<sequence length="490" mass="54569">MLGFRQWGMLALLVWAVATFLVLHRGPYGIEEEAAKALLLDWSVADHVANSIVTLGVPDFRDLLWLPLGFLWPGQVMAAKGVMIALAALTAWGLYRWQSQEAQDEAALLATGLWLLTPLTLLQIDHLSPGLGILAVFMGGYWLDRSYRQRPHALGGLYFGQLGLTAFAVSLHPVGLVYPLLLAWEWHKNPVNSLQKKSFFIGLTIFSGISILLRWGWSGIIWFQNPLRDWTPLWRHFPGFEPELTAVDWSVGILILLLLLWVWWQKRQMLWNTLLGRCLWWGVLVSALNGDTTFALLGMITLLYAGIPALLQWGAGKIGFLAQRGWVLLGVFLISTLSMQDDRAWFELGQMRQLTEQDQLIMTLTQTVDHYRTDAESRHLPDPRLRVASQWPARTMLACRCDALPLPPAAKDPAAQLVMMKGLTHLIMAPKTPANLGLTQNLSLLGNEVETLSLQAGGVVLQIRTPNLAPATPPPVIDEPPPPAPGDPIK</sequence>
<dbReference type="Proteomes" id="UP000075653">
    <property type="component" value="Unassembled WGS sequence"/>
</dbReference>
<keyword evidence="2" id="KW-0812">Transmembrane</keyword>
<evidence type="ECO:0008006" key="5">
    <source>
        <dbReference type="Google" id="ProtNLM"/>
    </source>
</evidence>
<feature type="transmembrane region" description="Helical" evidence="2">
    <location>
        <begin position="70"/>
        <end position="94"/>
    </location>
</feature>
<reference evidence="3 4" key="1">
    <citation type="submission" date="2016-01" db="EMBL/GenBank/DDBJ databases">
        <title>Genome sequence of the acidophilic iron oxidising Ferrovum strain Z-31.</title>
        <authorList>
            <person name="Poehlein A."/>
            <person name="Ullrich S.R."/>
            <person name="Schloemann M."/>
            <person name="Muehling M."/>
            <person name="Daniel R."/>
        </authorList>
    </citation>
    <scope>NUCLEOTIDE SEQUENCE [LARGE SCALE GENOMIC DNA]</scope>
    <source>
        <strain evidence="3 4">Z-31</strain>
    </source>
</reference>
<keyword evidence="2" id="KW-1133">Transmembrane helix</keyword>
<dbReference type="AlphaFoldDB" id="A0A149VZE5"/>
<dbReference type="PATRIC" id="fig|1789004.3.peg.972"/>
<comment type="caution">
    <text evidence="3">The sequence shown here is derived from an EMBL/GenBank/DDBJ whole genome shotgun (WGS) entry which is preliminary data.</text>
</comment>
<protein>
    <recommendedName>
        <fullName evidence="5">Glycosyltransferase RgtA/B/C/D-like domain-containing protein</fullName>
    </recommendedName>
</protein>
<feature type="region of interest" description="Disordered" evidence="1">
    <location>
        <begin position="470"/>
        <end position="490"/>
    </location>
</feature>
<feature type="transmembrane region" description="Helical" evidence="2">
    <location>
        <begin position="295"/>
        <end position="315"/>
    </location>
</feature>